<gene>
    <name evidence="2" type="ORF">J7S33_19600</name>
    <name evidence="1" type="ORF">JOE68_003788</name>
</gene>
<organism evidence="2 3">
    <name type="scientific">Saccharothrix algeriensis</name>
    <dbReference type="NCBI Taxonomy" id="173560"/>
    <lineage>
        <taxon>Bacteria</taxon>
        <taxon>Bacillati</taxon>
        <taxon>Actinomycetota</taxon>
        <taxon>Actinomycetes</taxon>
        <taxon>Pseudonocardiales</taxon>
        <taxon>Pseudonocardiaceae</taxon>
        <taxon>Saccharothrix</taxon>
    </lineage>
</organism>
<dbReference type="Proteomes" id="UP001195724">
    <property type="component" value="Unassembled WGS sequence"/>
</dbReference>
<dbReference type="SUPFAM" id="SSF140453">
    <property type="entry name" value="EsxAB dimer-like"/>
    <property type="match status" value="1"/>
</dbReference>
<keyword evidence="4" id="KW-1185">Reference proteome</keyword>
<dbReference type="EMBL" id="CP072788">
    <property type="protein sequence ID" value="QTR01564.1"/>
    <property type="molecule type" value="Genomic_DNA"/>
</dbReference>
<reference evidence="1 4" key="1">
    <citation type="submission" date="2021-01" db="EMBL/GenBank/DDBJ databases">
        <title>Sequencing the genomes of 1000 actinobacteria strains.</title>
        <authorList>
            <person name="Klenk H.-P."/>
        </authorList>
    </citation>
    <scope>NUCLEOTIDE SEQUENCE [LARGE SCALE GENOMIC DNA]</scope>
    <source>
        <strain evidence="1 4">DSM 44581</strain>
    </source>
</reference>
<sequence>MTGFEADLAALTAGATDFDAFAERAGKVFGDLDGALGSLGACWGDDAIGRSFASSHVRPAADALTGLGDLGPAFGGVGRRFADTARTYRRVDEGNSTALDAV</sequence>
<evidence type="ECO:0000313" key="2">
    <source>
        <dbReference type="EMBL" id="QTR01564.1"/>
    </source>
</evidence>
<proteinExistence type="predicted"/>
<evidence type="ECO:0000313" key="3">
    <source>
        <dbReference type="Proteomes" id="UP000671828"/>
    </source>
</evidence>
<protein>
    <recommendedName>
        <fullName evidence="5">WXG100 family type VII secretion target</fullName>
    </recommendedName>
</protein>
<dbReference type="Proteomes" id="UP000671828">
    <property type="component" value="Chromosome"/>
</dbReference>
<reference evidence="2" key="2">
    <citation type="submission" date="2021-04" db="EMBL/GenBank/DDBJ databases">
        <title>Saccharothrix algeriensis WGS.</title>
        <authorList>
            <person name="Stuskova K."/>
            <person name="Hakalova E."/>
            <person name="Tebbal A.B."/>
            <person name="Eichmeier A."/>
        </authorList>
    </citation>
    <scope>NUCLEOTIDE SEQUENCE</scope>
    <source>
        <strain evidence="2">NRRL B-24137</strain>
    </source>
</reference>
<dbReference type="Gene3D" id="1.10.287.1060">
    <property type="entry name" value="ESAT-6-like"/>
    <property type="match status" value="1"/>
</dbReference>
<evidence type="ECO:0008006" key="5">
    <source>
        <dbReference type="Google" id="ProtNLM"/>
    </source>
</evidence>
<evidence type="ECO:0000313" key="1">
    <source>
        <dbReference type="EMBL" id="MBM7812923.1"/>
    </source>
</evidence>
<accession>A0A8T8HUL3</accession>
<dbReference type="AlphaFoldDB" id="A0A8T8HUL3"/>
<dbReference type="EMBL" id="JAFBCL010000001">
    <property type="protein sequence ID" value="MBM7812923.1"/>
    <property type="molecule type" value="Genomic_DNA"/>
</dbReference>
<evidence type="ECO:0000313" key="4">
    <source>
        <dbReference type="Proteomes" id="UP001195724"/>
    </source>
</evidence>
<dbReference type="RefSeq" id="WP_204843622.1">
    <property type="nucleotide sequence ID" value="NZ_JAFBCL010000001.1"/>
</dbReference>
<dbReference type="InterPro" id="IPR036689">
    <property type="entry name" value="ESAT-6-like_sf"/>
</dbReference>
<name>A0A8T8HUL3_9PSEU</name>